<keyword evidence="1" id="KW-0812">Transmembrane</keyword>
<dbReference type="KEGG" id="cja:CJA_0538"/>
<evidence type="ECO:0000313" key="3">
    <source>
        <dbReference type="Proteomes" id="UP000001036"/>
    </source>
</evidence>
<evidence type="ECO:0000313" key="2">
    <source>
        <dbReference type="EMBL" id="ACE85438.1"/>
    </source>
</evidence>
<accession>B3PJ27</accession>
<organism evidence="2 3">
    <name type="scientific">Cellvibrio japonicus (strain Ueda107)</name>
    <name type="common">Pseudomonas fluorescens subsp. cellulosa</name>
    <dbReference type="NCBI Taxonomy" id="498211"/>
    <lineage>
        <taxon>Bacteria</taxon>
        <taxon>Pseudomonadati</taxon>
        <taxon>Pseudomonadota</taxon>
        <taxon>Gammaproteobacteria</taxon>
        <taxon>Cellvibrionales</taxon>
        <taxon>Cellvibrionaceae</taxon>
        <taxon>Cellvibrio</taxon>
    </lineage>
</organism>
<name>B3PJ27_CELJU</name>
<dbReference type="EMBL" id="CP000934">
    <property type="protein sequence ID" value="ACE85438.1"/>
    <property type="molecule type" value="Genomic_DNA"/>
</dbReference>
<sequence length="161" mass="17979">MLDFSTPYAWLWLVSVVLLCVALFKRDAPLFLAVTLPAIVAMKYDIHSLIIAAGVSVALAAVVLGTFLTVNKKDHRTSPLTDEETGHSVTFRLRVAFWIAVPLVFLLNIALALLVLQLADPDTWFEQYPLMDEFRVMAYLVISFISALCLFTLFVTTEKNA</sequence>
<gene>
    <name evidence="2" type="ordered locus">CJA_0538</name>
</gene>
<dbReference type="AlphaFoldDB" id="B3PJ27"/>
<keyword evidence="3" id="KW-1185">Reference proteome</keyword>
<evidence type="ECO:0008006" key="4">
    <source>
        <dbReference type="Google" id="ProtNLM"/>
    </source>
</evidence>
<feature type="transmembrane region" description="Helical" evidence="1">
    <location>
        <begin position="7"/>
        <end position="26"/>
    </location>
</feature>
<feature type="transmembrane region" description="Helical" evidence="1">
    <location>
        <begin position="46"/>
        <end position="70"/>
    </location>
</feature>
<dbReference type="Proteomes" id="UP000001036">
    <property type="component" value="Chromosome"/>
</dbReference>
<dbReference type="STRING" id="498211.CJA_0538"/>
<evidence type="ECO:0000256" key="1">
    <source>
        <dbReference type="SAM" id="Phobius"/>
    </source>
</evidence>
<proteinExistence type="predicted"/>
<dbReference type="HOGENOM" id="CLU_1640752_0_0_6"/>
<feature type="transmembrane region" description="Helical" evidence="1">
    <location>
        <begin position="95"/>
        <end position="116"/>
    </location>
</feature>
<keyword evidence="1" id="KW-1133">Transmembrane helix</keyword>
<dbReference type="RefSeq" id="WP_012486218.1">
    <property type="nucleotide sequence ID" value="NC_010995.1"/>
</dbReference>
<feature type="transmembrane region" description="Helical" evidence="1">
    <location>
        <begin position="136"/>
        <end position="155"/>
    </location>
</feature>
<reference evidence="2 3" key="1">
    <citation type="journal article" date="2008" name="J. Bacteriol.">
        <title>Insights into plant cell wall degradation from the genome sequence of the soil bacterium Cellvibrio japonicus.</title>
        <authorList>
            <person name="Deboy R.T."/>
            <person name="Mongodin E.F."/>
            <person name="Fouts D.E."/>
            <person name="Tailford L.E."/>
            <person name="Khouri H."/>
            <person name="Emerson J.B."/>
            <person name="Mohamoud Y."/>
            <person name="Watkins K."/>
            <person name="Henrissat B."/>
            <person name="Gilbert H.J."/>
            <person name="Nelson K.E."/>
        </authorList>
    </citation>
    <scope>NUCLEOTIDE SEQUENCE [LARGE SCALE GENOMIC DNA]</scope>
    <source>
        <strain evidence="2 3">Ueda107</strain>
    </source>
</reference>
<protein>
    <recommendedName>
        <fullName evidence="4">Transmembrane protein</fullName>
    </recommendedName>
</protein>
<keyword evidence="1" id="KW-0472">Membrane</keyword>